<dbReference type="SMART" id="SM00903">
    <property type="entry name" value="Flavin_Reduct"/>
    <property type="match status" value="1"/>
</dbReference>
<feature type="domain" description="Flavin reductase like" evidence="3">
    <location>
        <begin position="22"/>
        <end position="163"/>
    </location>
</feature>
<proteinExistence type="inferred from homology"/>
<dbReference type="SUPFAM" id="SSF50475">
    <property type="entry name" value="FMN-binding split barrel"/>
    <property type="match status" value="1"/>
</dbReference>
<dbReference type="EC" id="1.-.-.-" evidence="4"/>
<accession>A0ABY8QKW5</accession>
<keyword evidence="2 4" id="KW-0560">Oxidoreductase</keyword>
<dbReference type="InterPro" id="IPR002563">
    <property type="entry name" value="Flavin_Rdtase-like_dom"/>
</dbReference>
<keyword evidence="5" id="KW-1185">Reference proteome</keyword>
<dbReference type="Proteomes" id="UP001241605">
    <property type="component" value="Chromosome"/>
</dbReference>
<comment type="similarity">
    <text evidence="1">Belongs to the non-flavoprotein flavin reductase family.</text>
</comment>
<dbReference type="PANTHER" id="PTHR30466:SF11">
    <property type="entry name" value="FLAVIN-DEPENDENT MONOOXYGENASE, REDUCTASE SUBUNIT HSAB"/>
    <property type="match status" value="1"/>
</dbReference>
<dbReference type="PANTHER" id="PTHR30466">
    <property type="entry name" value="FLAVIN REDUCTASE"/>
    <property type="match status" value="1"/>
</dbReference>
<evidence type="ECO:0000256" key="2">
    <source>
        <dbReference type="ARBA" id="ARBA00023002"/>
    </source>
</evidence>
<dbReference type="InterPro" id="IPR050268">
    <property type="entry name" value="NADH-dep_flavin_reductase"/>
</dbReference>
<dbReference type="InterPro" id="IPR012349">
    <property type="entry name" value="Split_barrel_FMN-bd"/>
</dbReference>
<dbReference type="RefSeq" id="WP_282301907.1">
    <property type="nucleotide sequence ID" value="NZ_CP124616.1"/>
</dbReference>
<protein>
    <submittedName>
        <fullName evidence="4">Flavin reductase family protein</fullName>
        <ecNumber evidence="4">1.-.-.-</ecNumber>
    </submittedName>
</protein>
<dbReference type="Pfam" id="PF01613">
    <property type="entry name" value="Flavin_Reduct"/>
    <property type="match status" value="1"/>
</dbReference>
<name>A0ABY8QKW5_9RHOB</name>
<dbReference type="EMBL" id="CP124616">
    <property type="protein sequence ID" value="WGW05280.1"/>
    <property type="molecule type" value="Genomic_DNA"/>
</dbReference>
<dbReference type="Gene3D" id="2.30.110.10">
    <property type="entry name" value="Electron Transport, Fmn-binding Protein, Chain A"/>
    <property type="match status" value="1"/>
</dbReference>
<dbReference type="GO" id="GO:0016491">
    <property type="term" value="F:oxidoreductase activity"/>
    <property type="evidence" value="ECO:0007669"/>
    <property type="project" value="UniProtKB-KW"/>
</dbReference>
<evidence type="ECO:0000313" key="4">
    <source>
        <dbReference type="EMBL" id="WGW05280.1"/>
    </source>
</evidence>
<evidence type="ECO:0000313" key="5">
    <source>
        <dbReference type="Proteomes" id="UP001241605"/>
    </source>
</evidence>
<reference evidence="4 5" key="1">
    <citation type="submission" date="2023-05" db="EMBL/GenBank/DDBJ databases">
        <title>YMD87, complete Genome.</title>
        <authorList>
            <person name="Zhang J."/>
            <person name="Xu X."/>
        </authorList>
    </citation>
    <scope>NUCLEOTIDE SEQUENCE [LARGE SCALE GENOMIC DNA]</scope>
    <source>
        <strain evidence="4 5">YMD87</strain>
    </source>
</reference>
<organism evidence="4 5">
    <name type="scientific">Tropicibacter oceani</name>
    <dbReference type="NCBI Taxonomy" id="3058420"/>
    <lineage>
        <taxon>Bacteria</taxon>
        <taxon>Pseudomonadati</taxon>
        <taxon>Pseudomonadota</taxon>
        <taxon>Alphaproteobacteria</taxon>
        <taxon>Rhodobacterales</taxon>
        <taxon>Roseobacteraceae</taxon>
        <taxon>Tropicibacter</taxon>
    </lineage>
</organism>
<gene>
    <name evidence="4" type="ORF">QF118_06965</name>
</gene>
<evidence type="ECO:0000259" key="3">
    <source>
        <dbReference type="SMART" id="SM00903"/>
    </source>
</evidence>
<evidence type="ECO:0000256" key="1">
    <source>
        <dbReference type="ARBA" id="ARBA00008898"/>
    </source>
</evidence>
<sequence length="168" mass="18059">MNALTKVFDPTEVDSRAFREALGRFGTGVTVITCATTTGPLGITANSFSSLSLDPPLVLWAPAKSSSRYPFYMAADRFAIHVIGAEQATMCKAFARSGDAFDQFDWEYSPEGVPLLNGCLSRFECKTHATHDGGDHSIVVGQVERVTTRPGDPLLFVGGNFGGFEQTS</sequence>